<dbReference type="EMBL" id="JACVHL010000008">
    <property type="protein sequence ID" value="MCC3805380.1"/>
    <property type="molecule type" value="Genomic_DNA"/>
</dbReference>
<dbReference type="AlphaFoldDB" id="A0A9Q3YLR9"/>
<evidence type="ECO:0000313" key="1">
    <source>
        <dbReference type="EMBL" id="MCC3805380.1"/>
    </source>
</evidence>
<dbReference type="GO" id="GO:0004519">
    <property type="term" value="F:endonuclease activity"/>
    <property type="evidence" value="ECO:0007669"/>
    <property type="project" value="UniProtKB-KW"/>
</dbReference>
<comment type="caution">
    <text evidence="1">The sequence shown here is derived from an EMBL/GenBank/DDBJ whole genome shotgun (WGS) entry which is preliminary data.</text>
</comment>
<keyword evidence="1" id="KW-0378">Hydrolase</keyword>
<accession>A0A9Q3YLR9</accession>
<name>A0A9Q3YLR9_VIBPH</name>
<organism evidence="1 2">
    <name type="scientific">Vibrio parahaemolyticus</name>
    <dbReference type="NCBI Taxonomy" id="670"/>
    <lineage>
        <taxon>Bacteria</taxon>
        <taxon>Pseudomonadati</taxon>
        <taxon>Pseudomonadota</taxon>
        <taxon>Gammaproteobacteria</taxon>
        <taxon>Vibrionales</taxon>
        <taxon>Vibrionaceae</taxon>
        <taxon>Vibrio</taxon>
    </lineage>
</organism>
<gene>
    <name evidence="1" type="ORF">IB292_10045</name>
</gene>
<keyword evidence="1" id="KW-0540">Nuclease</keyword>
<dbReference type="RefSeq" id="WP_020842073.1">
    <property type="nucleotide sequence ID" value="NZ_CP064042.1"/>
</dbReference>
<keyword evidence="1" id="KW-0255">Endonuclease</keyword>
<proteinExistence type="predicted"/>
<evidence type="ECO:0000313" key="2">
    <source>
        <dbReference type="Proteomes" id="UP000726777"/>
    </source>
</evidence>
<dbReference type="Proteomes" id="UP000726777">
    <property type="component" value="Unassembled WGS sequence"/>
</dbReference>
<protein>
    <submittedName>
        <fullName evidence="1">HNH endonuclease</fullName>
    </submittedName>
</protein>
<reference evidence="1" key="1">
    <citation type="submission" date="2020-09" db="EMBL/GenBank/DDBJ databases">
        <title>Genome sequence of Vibrio parahaemolyticus isolates.</title>
        <authorList>
            <person name="Hammerl J.A."/>
            <person name="Strauch E."/>
        </authorList>
    </citation>
    <scope>NUCLEOTIDE SEQUENCE</scope>
    <source>
        <strain evidence="1">17-VB00146</strain>
    </source>
</reference>
<sequence length="601" mass="69422">MNSLKVGASFHSSVIQLIDRLYPRASQQTASIILKAYFTQNADVRRRITLEALGNLDSLEKKVTRERARQILFKFKNQDLPKEFKLLQQGIRHDDKLLVENRRDLLNLIEVIKTICESLKSYSLPVFADRVQQDLKDNSLIDSSLYFPLVVELADSVSIETDFDIYDHDGYRIILKKGSNQDHFIKELIMQAGKIATHMGGVYPISKLYNPDWHRNLPAALNYIDGEINEQYKIDLLKTQSDLILLNNERYFSFVERDERISSMLLPIFKVYEGPIPKNTLLNALKMGLTQRFMSKPNSQLREHELEIINESIEAIDEFCTRTLLLDAVNEVMRMPGQKIIEALESYEPGELYEAQINIVNEIRKHGKPIPSMEFGKLYREVLNIRESFKVSLYTYPVLYYKEGAGRRNDYYKTLDDVYETNKDSPKEIAEKTFTDEDIKSLYDKLKGIAYDDLPVGQLRIEQGLLRKYLIDQSLLASKHGSKCQICNKHYPKDLLIAAHVKKRSLCNDNEKLDIKNIAMLQCASCDKLFENGYIYLSDMGTIVINEYAPVTQDLSKELSQLSNNCCDYYDGSPSRLSYIQFHRNLSINRFVKVNEGDETA</sequence>